<keyword evidence="1" id="KW-0812">Transmembrane</keyword>
<keyword evidence="1" id="KW-1133">Transmembrane helix</keyword>
<reference evidence="3" key="1">
    <citation type="submission" date="2016-11" db="UniProtKB">
        <authorList>
            <consortium name="WormBaseParasite"/>
        </authorList>
    </citation>
    <scope>IDENTIFICATION</scope>
</reference>
<proteinExistence type="predicted"/>
<keyword evidence="1" id="KW-0472">Membrane</keyword>
<evidence type="ECO:0000313" key="2">
    <source>
        <dbReference type="Proteomes" id="UP000095281"/>
    </source>
</evidence>
<evidence type="ECO:0000313" key="3">
    <source>
        <dbReference type="WBParaSite" id="MhA1_Contig213.frz3.gene10"/>
    </source>
</evidence>
<keyword evidence="2" id="KW-1185">Reference proteome</keyword>
<sequence length="332" mass="38402">MKNGFCQGNDSLEELVRQLKLSFLANSNNVNDEIKRTNNQKSSNIFSCLSSHLSNGGSKDFICNSSKVTSEFLPQISSKNDHEGSLSKRKFFRKQRIIKVHFILYINIVLIKILNLQKPVNYFRENAQACNEFGKLWQTDKFLVKFTNSRLLIEFKHCHLLENSTRGVCGPAYGYSKMNAKYAISRLIRRDLLKIENTIYMKAPVNFRQWSEENICRKSISVPSLDISSVYPRLFTFEGNGLNNDEAETGCNLRILEELCDFDLVKEANLEMYTRGRKELLDPTRKLNHKLFAWLEASTDTWVIKMNEIETSGSAEMEMQLYENPLTNLINF</sequence>
<accession>A0A1I8BEW3</accession>
<protein>
    <submittedName>
        <fullName evidence="3">Uncharacterized protein</fullName>
    </submittedName>
</protein>
<dbReference type="AlphaFoldDB" id="A0A1I8BEW3"/>
<evidence type="ECO:0000256" key="1">
    <source>
        <dbReference type="SAM" id="Phobius"/>
    </source>
</evidence>
<feature type="transmembrane region" description="Helical" evidence="1">
    <location>
        <begin position="97"/>
        <end position="114"/>
    </location>
</feature>
<dbReference type="WBParaSite" id="MhA1_Contig213.frz3.gene10">
    <property type="protein sequence ID" value="MhA1_Contig213.frz3.gene10"/>
    <property type="gene ID" value="MhA1_Contig213.frz3.gene10"/>
</dbReference>
<organism evidence="2 3">
    <name type="scientific">Meloidogyne hapla</name>
    <name type="common">Root-knot nematode worm</name>
    <dbReference type="NCBI Taxonomy" id="6305"/>
    <lineage>
        <taxon>Eukaryota</taxon>
        <taxon>Metazoa</taxon>
        <taxon>Ecdysozoa</taxon>
        <taxon>Nematoda</taxon>
        <taxon>Chromadorea</taxon>
        <taxon>Rhabditida</taxon>
        <taxon>Tylenchina</taxon>
        <taxon>Tylenchomorpha</taxon>
        <taxon>Tylenchoidea</taxon>
        <taxon>Meloidogynidae</taxon>
        <taxon>Meloidogyninae</taxon>
        <taxon>Meloidogyne</taxon>
    </lineage>
</organism>
<dbReference type="Proteomes" id="UP000095281">
    <property type="component" value="Unplaced"/>
</dbReference>
<name>A0A1I8BEW3_MELHA</name>